<keyword evidence="4" id="KW-0472">Membrane</keyword>
<dbReference type="InterPro" id="IPR036397">
    <property type="entry name" value="RNaseH_sf"/>
</dbReference>
<organism evidence="6 7">
    <name type="scientific">Ranitomeya imitator</name>
    <name type="common">mimic poison frog</name>
    <dbReference type="NCBI Taxonomy" id="111125"/>
    <lineage>
        <taxon>Eukaryota</taxon>
        <taxon>Metazoa</taxon>
        <taxon>Chordata</taxon>
        <taxon>Craniata</taxon>
        <taxon>Vertebrata</taxon>
        <taxon>Euteleostomi</taxon>
        <taxon>Amphibia</taxon>
        <taxon>Batrachia</taxon>
        <taxon>Anura</taxon>
        <taxon>Neobatrachia</taxon>
        <taxon>Hyloidea</taxon>
        <taxon>Dendrobatidae</taxon>
        <taxon>Dendrobatinae</taxon>
        <taxon>Ranitomeya</taxon>
    </lineage>
</organism>
<evidence type="ECO:0000313" key="6">
    <source>
        <dbReference type="EMBL" id="CAJ0966997.1"/>
    </source>
</evidence>
<dbReference type="Proteomes" id="UP001176940">
    <property type="component" value="Unassembled WGS sequence"/>
</dbReference>
<reference evidence="6" key="1">
    <citation type="submission" date="2023-07" db="EMBL/GenBank/DDBJ databases">
        <authorList>
            <person name="Stuckert A."/>
        </authorList>
    </citation>
    <scope>NUCLEOTIDE SEQUENCE</scope>
</reference>
<dbReference type="PANTHER" id="PTHR11827">
    <property type="entry name" value="SOLUTE CARRIER FAMILY 12, CATION COTRANSPORTERS"/>
    <property type="match status" value="1"/>
</dbReference>
<comment type="subcellular location">
    <subcellularLocation>
        <location evidence="1">Membrane</location>
        <topology evidence="1">Multi-pass membrane protein</topology>
    </subcellularLocation>
</comment>
<evidence type="ECO:0000313" key="7">
    <source>
        <dbReference type="Proteomes" id="UP001176940"/>
    </source>
</evidence>
<evidence type="ECO:0000259" key="5">
    <source>
        <dbReference type="Pfam" id="PF03522"/>
    </source>
</evidence>
<protein>
    <recommendedName>
        <fullName evidence="5">SLC12A transporter C-terminal domain-containing protein</fullName>
    </recommendedName>
</protein>
<evidence type="ECO:0000256" key="1">
    <source>
        <dbReference type="ARBA" id="ARBA00004141"/>
    </source>
</evidence>
<dbReference type="InterPro" id="IPR004842">
    <property type="entry name" value="SLC12A_fam"/>
</dbReference>
<feature type="domain" description="SLC12A transporter C-terminal" evidence="5">
    <location>
        <begin position="59"/>
        <end position="163"/>
    </location>
</feature>
<sequence>MAFMEEWEKINPLLTYKICNAHFEFATRHVEDSPNVWRKVLWSDETKTELFVHQKVSAAPPMHMGEYNQRLVEASEQFKKKQGKGTIDVWWLFDDGGLTLLIPHILTLRKKWSDCKLRIFIGGKVNRLEDEKLMMAALLSKFRIKFADVYIVADINTKPSKEREISVCRRNVKLIYQYSYTEPHGFSGNWCNCTLAVKL</sequence>
<dbReference type="PANTHER" id="PTHR11827:SF93">
    <property type="entry name" value="SOLUTE CARRIER FAMILY 12 MEMBER 1"/>
    <property type="match status" value="1"/>
</dbReference>
<accession>A0ABN9MNL0</accession>
<comment type="caution">
    <text evidence="6">The sequence shown here is derived from an EMBL/GenBank/DDBJ whole genome shotgun (WGS) entry which is preliminary data.</text>
</comment>
<keyword evidence="7" id="KW-1185">Reference proteome</keyword>
<gene>
    <name evidence="6" type="ORF">RIMI_LOCUS21876293</name>
</gene>
<keyword evidence="2" id="KW-0812">Transmembrane</keyword>
<dbReference type="Pfam" id="PF03522">
    <property type="entry name" value="SLC12"/>
    <property type="match status" value="1"/>
</dbReference>
<keyword evidence="3" id="KW-1133">Transmembrane helix</keyword>
<dbReference type="Gene3D" id="3.30.420.10">
    <property type="entry name" value="Ribonuclease H-like superfamily/Ribonuclease H"/>
    <property type="match status" value="1"/>
</dbReference>
<evidence type="ECO:0000256" key="2">
    <source>
        <dbReference type="ARBA" id="ARBA00022692"/>
    </source>
</evidence>
<proteinExistence type="predicted"/>
<name>A0ABN9MNL0_9NEOB</name>
<evidence type="ECO:0000256" key="4">
    <source>
        <dbReference type="ARBA" id="ARBA00023136"/>
    </source>
</evidence>
<dbReference type="EMBL" id="CAUEEQ010077969">
    <property type="protein sequence ID" value="CAJ0966997.1"/>
    <property type="molecule type" value="Genomic_DNA"/>
</dbReference>
<dbReference type="InterPro" id="IPR018491">
    <property type="entry name" value="SLC12_C"/>
</dbReference>
<evidence type="ECO:0000256" key="3">
    <source>
        <dbReference type="ARBA" id="ARBA00022989"/>
    </source>
</evidence>